<dbReference type="SUPFAM" id="SSF109905">
    <property type="entry name" value="Surp module (SWAP domain)"/>
    <property type="match status" value="2"/>
</dbReference>
<feature type="region of interest" description="Disordered" evidence="9">
    <location>
        <begin position="971"/>
        <end position="1056"/>
    </location>
</feature>
<feature type="region of interest" description="Disordered" evidence="9">
    <location>
        <begin position="1486"/>
        <end position="1833"/>
    </location>
</feature>
<evidence type="ECO:0000256" key="4">
    <source>
        <dbReference type="ARBA" id="ARBA00022664"/>
    </source>
</evidence>
<dbReference type="InterPro" id="IPR000061">
    <property type="entry name" value="Surp"/>
</dbReference>
<feature type="compositionally biased region" description="Basic residues" evidence="9">
    <location>
        <begin position="1629"/>
        <end position="1650"/>
    </location>
</feature>
<evidence type="ECO:0000256" key="6">
    <source>
        <dbReference type="ARBA" id="ARBA00022927"/>
    </source>
</evidence>
<protein>
    <submittedName>
        <fullName evidence="11">OLC1v1022675C1</fullName>
    </submittedName>
</protein>
<dbReference type="GO" id="GO:0005768">
    <property type="term" value="C:endosome"/>
    <property type="evidence" value="ECO:0007669"/>
    <property type="project" value="UniProtKB-SubCell"/>
</dbReference>
<dbReference type="SMART" id="SM00648">
    <property type="entry name" value="SWAP"/>
    <property type="match status" value="2"/>
</dbReference>
<feature type="compositionally biased region" description="Basic and acidic residues" evidence="9">
    <location>
        <begin position="1362"/>
        <end position="1374"/>
    </location>
</feature>
<dbReference type="Gene3D" id="1.10.10.790">
    <property type="entry name" value="Surp module"/>
    <property type="match status" value="2"/>
</dbReference>
<dbReference type="Pfam" id="PF09750">
    <property type="entry name" value="DRY_EERY"/>
    <property type="match status" value="1"/>
</dbReference>
<feature type="compositionally biased region" description="Basic and acidic residues" evidence="9">
    <location>
        <begin position="1745"/>
        <end position="1754"/>
    </location>
</feature>
<gene>
    <name evidence="11" type="ORF">OLC1_LOCUS958</name>
</gene>
<feature type="region of interest" description="Disordered" evidence="9">
    <location>
        <begin position="1362"/>
        <end position="1381"/>
    </location>
</feature>
<evidence type="ECO:0000256" key="3">
    <source>
        <dbReference type="ARBA" id="ARBA00022448"/>
    </source>
</evidence>
<dbReference type="Pfam" id="PF01805">
    <property type="entry name" value="Surp"/>
    <property type="match status" value="2"/>
</dbReference>
<evidence type="ECO:0000313" key="11">
    <source>
        <dbReference type="EMBL" id="CAI9088367.1"/>
    </source>
</evidence>
<keyword evidence="12" id="KW-1185">Reference proteome</keyword>
<dbReference type="PANTHER" id="PTHR13673">
    <property type="entry name" value="ESOPHAGEAL CANCER ASSOCIATED PROTEIN"/>
    <property type="match status" value="1"/>
</dbReference>
<feature type="compositionally biased region" description="Basic and acidic residues" evidence="9">
    <location>
        <begin position="1325"/>
        <end position="1340"/>
    </location>
</feature>
<dbReference type="SMART" id="SM01141">
    <property type="entry name" value="DRY_EERY"/>
    <property type="match status" value="1"/>
</dbReference>
<dbReference type="GO" id="GO:0003723">
    <property type="term" value="F:RNA binding"/>
    <property type="evidence" value="ECO:0007669"/>
    <property type="project" value="InterPro"/>
</dbReference>
<feature type="compositionally biased region" description="Polar residues" evidence="9">
    <location>
        <begin position="1516"/>
        <end position="1527"/>
    </location>
</feature>
<feature type="compositionally biased region" description="Basic and acidic residues" evidence="9">
    <location>
        <begin position="1588"/>
        <end position="1599"/>
    </location>
</feature>
<feature type="domain" description="SURP motif" evidence="10">
    <location>
        <begin position="1274"/>
        <end position="1316"/>
    </location>
</feature>
<accession>A0AAV1C224</accession>
<feature type="compositionally biased region" description="Polar residues" evidence="9">
    <location>
        <begin position="983"/>
        <end position="994"/>
    </location>
</feature>
<feature type="compositionally biased region" description="Basic residues" evidence="9">
    <location>
        <begin position="1707"/>
        <end position="1717"/>
    </location>
</feature>
<sequence>MTELEFRRRDYIAEDKACYLSRAPAESHPLSTSSQSHPPVGFVHKVKVKDEDAILDPLRGTTEKTEIASAHSQEEEINLTPLVTDGVSLQFPSKEWTSLKKTLFQKFPVANNITLSSISQGIMKVGKVTEQSQVHSHFEERDDPQKISEEGLKVVSQKEYITRLQELKHEISHSWDNNDRVTSLRLSIKVARLLMDTSVLQFYPTIFVLATEVMDMLGDMVWERIMHKAEYAEDGTFICSLPDNFEASHICEDAKETCVNWFSKIGSIRELLPRLYLELALLPCWRFLIDNPVSSLQRLVLMARGIGDPLASAYCHLYMAYRAQKLTQNDIGYLITGIKDLKIQMERIVSMQEIKFGSSQADIRLHVSLMEPTIESMMKCIFKYSKHQMRVHEVLVGLGLGKDQSHLFGDCSCVSIILHHLLKELPVSLISSNAMDILHMIKCNDDCSYEQYLNYKLVGLRLCESISQVSDVIALVEKIMEVISCYDNLDEYLTVLDAFFDIILHYEMDIHLNKILDEVFERVCAQDIGENALTGLQSFFLKLLTHFDDLKEIVSLNHFIDILDVMHGSSRNIINVDILRMATKNNCIQDHTIIHFLFEVSQALHDGIDSSNIRNDENQHSIRLISGFVNLVDYGENVERNLSFLLDCRGAFTGMNDLKETLVHSSNLLAVKALKYGSSSLSVVKSCLTFSEVTIPSIPDCLRQLNLYLETAEIALLCELLSHADGLIGSAICCLQDLGLMDGLQTPGAVDGGLTLLFKLCNLIIRLPGGLKQGFTYGPRSVYSFLDSSWMTSKLKVRGFCALISMLAALSQNPLQFPSIHNKVISNYKLFFSDPTYLEEISLLSGVVLEKVFDVISQEPSQTTRGNLALEFCNCIASSFKVSKKLLTTCAKLVEIAELSLGSDNRYLASTKKILVACGICEEENMDLEVVGRHALLFDDDPMAAFVNSGDALVDWNSLQIDRYDVRHLLSGPLPPRRRRNPQSASNTADSSLSAELDHERYLDLPSPSDEPEVEEAEKPDDATYHAVGFSYGNTDELPDQNNAKGGLEGPSFRPPFNVPESLVHSLPPTEKVHEIIARTATFVSKHGGQSEIILRVKQGDNPTFGFLMPNHNLHAYYRFLVEHPEVLQSESDAKSQSVDANANQAAVGAEGALSLLGSVYGSGEDDDSVMEDAQEFGNVPSGKMNADSSAVSHVAEKADFSSNAASKDEVVSKHPLHSKDKPSTVKKNPSISMPKVGRTNSLNTENVSGSRSSSSVNLGKALILEPPPDLKILVEKIVDFITKNGKQFEASLREQDSKQGRFPFLVPSNQYHPYYLTVLKKAESNGGPDKKVSSHKEDNSELSSDMPFESDRKEKFKMVIAKSKKESQDHESKPAQQEHGISIDAEAAAAILQAGTRGFKNPFAGIMSSSSLNGFQPQVTGASKQGSDLGEKSLSDKKAFAKIDISETPIQPDSDPPLTKEQKLKAERLKRAKMFVAMLKGCSVPSKDESSRALSVEPSELGVAVSPGKADHGTGETSNSALVDCTTSDKIENGQVKVSMRKYRSRSEKHEENDDEEMEGNHLKDYERRLDDEEKSHRQSRKKHHSSRDSVHDSDYRKEKSHKRSRKRDISLSSFEDNEEKSTDSSLHRHTRKVREKSHKKSSKRHRSRSSSYEDDSSAHRHSSKRHSSHRHKHEEDDKRAEKRSRRKHRSHRSHSSEEDDERTERRSRRKHRSLRSSHGSEEDDERAEKHSRRKHRSHRSSHSSKEKAEKSNAHSSESEGSELGHHGGNYSKEEKRSVLGRAELEEGEISPKVSDQSKSVGGPVSREASADVTSTNGRAASQPSETIHISDDLRAKVRAMLMTSM</sequence>
<keyword evidence="8" id="KW-0804">Transcription</keyword>
<feature type="compositionally biased region" description="Polar residues" evidence="9">
    <location>
        <begin position="1239"/>
        <end position="1248"/>
    </location>
</feature>
<comment type="similarity">
    <text evidence="2">Belongs to the VPS35L family.</text>
</comment>
<dbReference type="InterPro" id="IPR035967">
    <property type="entry name" value="SWAP/Surp_sf"/>
</dbReference>
<dbReference type="Proteomes" id="UP001161247">
    <property type="component" value="Chromosome 1"/>
</dbReference>
<evidence type="ECO:0000256" key="9">
    <source>
        <dbReference type="SAM" id="MobiDB-lite"/>
    </source>
</evidence>
<keyword evidence="7" id="KW-0805">Transcription regulation</keyword>
<dbReference type="EMBL" id="OX459118">
    <property type="protein sequence ID" value="CAI9088367.1"/>
    <property type="molecule type" value="Genomic_DNA"/>
</dbReference>
<evidence type="ECO:0000256" key="1">
    <source>
        <dbReference type="ARBA" id="ARBA00004177"/>
    </source>
</evidence>
<evidence type="ECO:0000256" key="2">
    <source>
        <dbReference type="ARBA" id="ARBA00010704"/>
    </source>
</evidence>
<feature type="compositionally biased region" description="Basic residues" evidence="9">
    <location>
        <begin position="1683"/>
        <end position="1695"/>
    </location>
</feature>
<dbReference type="InterPro" id="IPR019147">
    <property type="entry name" value="SWAP_N_domain"/>
</dbReference>
<proteinExistence type="inferred from homology"/>
<evidence type="ECO:0000256" key="8">
    <source>
        <dbReference type="ARBA" id="ARBA00023163"/>
    </source>
</evidence>
<feature type="region of interest" description="Disordered" evidence="9">
    <location>
        <begin position="1325"/>
        <end position="1349"/>
    </location>
</feature>
<dbReference type="GO" id="GO:0015031">
    <property type="term" value="P:protein transport"/>
    <property type="evidence" value="ECO:0007669"/>
    <property type="project" value="UniProtKB-KW"/>
</dbReference>
<feature type="compositionally biased region" description="Basic and acidic residues" evidence="9">
    <location>
        <begin position="1560"/>
        <end position="1578"/>
    </location>
</feature>
<evidence type="ECO:0000259" key="10">
    <source>
        <dbReference type="PROSITE" id="PS50128"/>
    </source>
</evidence>
<evidence type="ECO:0000256" key="5">
    <source>
        <dbReference type="ARBA" id="ARBA00022753"/>
    </source>
</evidence>
<dbReference type="PROSITE" id="PS50128">
    <property type="entry name" value="SURP"/>
    <property type="match status" value="2"/>
</dbReference>
<feature type="compositionally biased region" description="Polar residues" evidence="9">
    <location>
        <begin position="1813"/>
        <end position="1829"/>
    </location>
</feature>
<dbReference type="FunFam" id="1.10.10.790:FF:000002">
    <property type="entry name" value="Splicing factor 3A subunit 1"/>
    <property type="match status" value="1"/>
</dbReference>
<reference evidence="11" key="1">
    <citation type="submission" date="2023-03" db="EMBL/GenBank/DDBJ databases">
        <authorList>
            <person name="Julca I."/>
        </authorList>
    </citation>
    <scope>NUCLEOTIDE SEQUENCE</scope>
</reference>
<comment type="subcellular location">
    <subcellularLocation>
        <location evidence="1">Endosome</location>
    </subcellularLocation>
</comment>
<dbReference type="GO" id="GO:0006397">
    <property type="term" value="P:mRNA processing"/>
    <property type="evidence" value="ECO:0007669"/>
    <property type="project" value="UniProtKB-KW"/>
</dbReference>
<keyword evidence="5" id="KW-0967">Endosome</keyword>
<dbReference type="GO" id="GO:0032456">
    <property type="term" value="P:endocytic recycling"/>
    <property type="evidence" value="ECO:0007669"/>
    <property type="project" value="InterPro"/>
</dbReference>
<keyword evidence="4" id="KW-0507">mRNA processing</keyword>
<dbReference type="PANTHER" id="PTHR13673:SF0">
    <property type="entry name" value="VPS35 ENDOSOMAL PROTEIN-SORTING FACTOR-LIKE"/>
    <property type="match status" value="1"/>
</dbReference>
<feature type="compositionally biased region" description="Basic residues" evidence="9">
    <location>
        <begin position="1731"/>
        <end position="1744"/>
    </location>
</feature>
<feature type="compositionally biased region" description="Basic residues" evidence="9">
    <location>
        <begin position="1661"/>
        <end position="1674"/>
    </location>
</feature>
<feature type="compositionally biased region" description="Basic and acidic residues" evidence="9">
    <location>
        <begin position="1207"/>
        <end position="1224"/>
    </location>
</feature>
<name>A0AAV1C224_OLDCO</name>
<dbReference type="InterPro" id="IPR029705">
    <property type="entry name" value="VPS35L"/>
</dbReference>
<keyword evidence="3" id="KW-0813">Transport</keyword>
<feature type="region of interest" description="Disordered" evidence="9">
    <location>
        <begin position="1203"/>
        <end position="1257"/>
    </location>
</feature>
<keyword evidence="6" id="KW-0653">Protein transport</keyword>
<feature type="compositionally biased region" description="Acidic residues" evidence="9">
    <location>
        <begin position="1010"/>
        <end position="1019"/>
    </location>
</feature>
<feature type="domain" description="SURP motif" evidence="10">
    <location>
        <begin position="1076"/>
        <end position="1118"/>
    </location>
</feature>
<evidence type="ECO:0000313" key="12">
    <source>
        <dbReference type="Proteomes" id="UP001161247"/>
    </source>
</evidence>
<organism evidence="11 12">
    <name type="scientific">Oldenlandia corymbosa var. corymbosa</name>
    <dbReference type="NCBI Taxonomy" id="529605"/>
    <lineage>
        <taxon>Eukaryota</taxon>
        <taxon>Viridiplantae</taxon>
        <taxon>Streptophyta</taxon>
        <taxon>Embryophyta</taxon>
        <taxon>Tracheophyta</taxon>
        <taxon>Spermatophyta</taxon>
        <taxon>Magnoliopsida</taxon>
        <taxon>eudicotyledons</taxon>
        <taxon>Gunneridae</taxon>
        <taxon>Pentapetalae</taxon>
        <taxon>asterids</taxon>
        <taxon>lamiids</taxon>
        <taxon>Gentianales</taxon>
        <taxon>Rubiaceae</taxon>
        <taxon>Rubioideae</taxon>
        <taxon>Spermacoceae</taxon>
        <taxon>Hedyotis-Oldenlandia complex</taxon>
        <taxon>Oldenlandia</taxon>
    </lineage>
</organism>
<evidence type="ECO:0000256" key="7">
    <source>
        <dbReference type="ARBA" id="ARBA00023015"/>
    </source>
</evidence>